<dbReference type="PANTHER" id="PTHR43280:SF28">
    <property type="entry name" value="HTH-TYPE TRANSCRIPTIONAL ACTIVATOR RHAS"/>
    <property type="match status" value="1"/>
</dbReference>
<dbReference type="Gene3D" id="3.40.50.2300">
    <property type="match status" value="1"/>
</dbReference>
<dbReference type="CDD" id="cd17536">
    <property type="entry name" value="REC_YesN-like"/>
    <property type="match status" value="1"/>
</dbReference>
<dbReference type="SUPFAM" id="SSF46689">
    <property type="entry name" value="Homeodomain-like"/>
    <property type="match status" value="2"/>
</dbReference>
<dbReference type="InterPro" id="IPR009057">
    <property type="entry name" value="Homeodomain-like_sf"/>
</dbReference>
<comment type="caution">
    <text evidence="7">The sequence shown here is derived from an EMBL/GenBank/DDBJ whole genome shotgun (WGS) entry which is preliminary data.</text>
</comment>
<organism evidence="7 8">
    <name type="scientific">Cohnella hongkongensis</name>
    <dbReference type="NCBI Taxonomy" id="178337"/>
    <lineage>
        <taxon>Bacteria</taxon>
        <taxon>Bacillati</taxon>
        <taxon>Bacillota</taxon>
        <taxon>Bacilli</taxon>
        <taxon>Bacillales</taxon>
        <taxon>Paenibacillaceae</taxon>
        <taxon>Cohnella</taxon>
    </lineage>
</organism>
<evidence type="ECO:0000256" key="1">
    <source>
        <dbReference type="ARBA" id="ARBA00023015"/>
    </source>
</evidence>
<gene>
    <name evidence="7" type="ORF">ACFO3S_03195</name>
</gene>
<dbReference type="Pfam" id="PF12833">
    <property type="entry name" value="HTH_18"/>
    <property type="match status" value="1"/>
</dbReference>
<keyword evidence="1" id="KW-0805">Transcription regulation</keyword>
<evidence type="ECO:0000259" key="5">
    <source>
        <dbReference type="PROSITE" id="PS01124"/>
    </source>
</evidence>
<feature type="domain" description="Response regulatory" evidence="6">
    <location>
        <begin position="3"/>
        <end position="120"/>
    </location>
</feature>
<evidence type="ECO:0000313" key="7">
    <source>
        <dbReference type="EMBL" id="MFC4597236.1"/>
    </source>
</evidence>
<evidence type="ECO:0000256" key="2">
    <source>
        <dbReference type="ARBA" id="ARBA00023125"/>
    </source>
</evidence>
<dbReference type="Proteomes" id="UP001596028">
    <property type="component" value="Unassembled WGS sequence"/>
</dbReference>
<keyword evidence="8" id="KW-1185">Reference proteome</keyword>
<feature type="modified residue" description="4-aspartylphosphate" evidence="4">
    <location>
        <position position="55"/>
    </location>
</feature>
<evidence type="ECO:0000259" key="6">
    <source>
        <dbReference type="PROSITE" id="PS50110"/>
    </source>
</evidence>
<keyword evidence="2" id="KW-0238">DNA-binding</keyword>
<sequence length="551" mass="63308">MIRILIVDDEPYIVEGMVGLLEEAELPETEIRGAVSSGEALEWLARTKVDIVLSDIHMPGMNGLELQKRILQQWPRCKVVFLTGHNEFEYAKEALRYGASGYILKTDGDDAILDTIRRTIDDVREQSVRESYLESAQAQMRSALPLLQKEYLQELLRTPAASRSALAEQLTRLQIPLNAEEKVLLAQGRVLNWPEPMSSSDRMLMLYAIRNIAHEYWQPGAELISLGLEHERIVWLLQIRRSSAERSGESEADWQRLQRFAFGNLESIQATCRELLRLSVSFVMGAEETAWEKLPEQLESLNLTFRRSFGMGDDLLLRESAVLERESQPLRGLATSASLHQLTALLILFESGRQQAFQQALQDYMLNDELAKGPEAGKMAAYYQLLAMMMNELNDGHRLPLLSEKIDLTRLYQYEAYESWEARLDDLTKLADAIFEHHRTRLQRHTDDLVTKLKEYINTHISDDLSLTRLGEVASFNASYLSRIFKQYSGMNLTEYILQVRMNEATRLLRETSMQVQEITKAVGLESAAYFIRLFKKATHLTPQQYRELNQ</sequence>
<dbReference type="Gene3D" id="1.10.10.60">
    <property type="entry name" value="Homeodomain-like"/>
    <property type="match status" value="2"/>
</dbReference>
<dbReference type="InterPro" id="IPR001789">
    <property type="entry name" value="Sig_transdc_resp-reg_receiver"/>
</dbReference>
<keyword evidence="4" id="KW-0597">Phosphoprotein</keyword>
<dbReference type="SMART" id="SM00342">
    <property type="entry name" value="HTH_ARAC"/>
    <property type="match status" value="1"/>
</dbReference>
<dbReference type="InterPro" id="IPR011006">
    <property type="entry name" value="CheY-like_superfamily"/>
</dbReference>
<protein>
    <submittedName>
        <fullName evidence="7">Response regulator</fullName>
    </submittedName>
</protein>
<evidence type="ECO:0000256" key="3">
    <source>
        <dbReference type="ARBA" id="ARBA00023163"/>
    </source>
</evidence>
<dbReference type="Pfam" id="PF00072">
    <property type="entry name" value="Response_reg"/>
    <property type="match status" value="1"/>
</dbReference>
<reference evidence="8" key="1">
    <citation type="journal article" date="2019" name="Int. J. Syst. Evol. Microbiol.">
        <title>The Global Catalogue of Microorganisms (GCM) 10K type strain sequencing project: providing services to taxonomists for standard genome sequencing and annotation.</title>
        <authorList>
            <consortium name="The Broad Institute Genomics Platform"/>
            <consortium name="The Broad Institute Genome Sequencing Center for Infectious Disease"/>
            <person name="Wu L."/>
            <person name="Ma J."/>
        </authorList>
    </citation>
    <scope>NUCLEOTIDE SEQUENCE [LARGE SCALE GENOMIC DNA]</scope>
    <source>
        <strain evidence="8">CCUG 49571</strain>
    </source>
</reference>
<feature type="domain" description="HTH araC/xylS-type" evidence="5">
    <location>
        <begin position="451"/>
        <end position="549"/>
    </location>
</feature>
<accession>A0ABV9F5M7</accession>
<evidence type="ECO:0000256" key="4">
    <source>
        <dbReference type="PROSITE-ProRule" id="PRU00169"/>
    </source>
</evidence>
<dbReference type="SUPFAM" id="SSF52172">
    <property type="entry name" value="CheY-like"/>
    <property type="match status" value="1"/>
</dbReference>
<dbReference type="PROSITE" id="PS50110">
    <property type="entry name" value="RESPONSE_REGULATORY"/>
    <property type="match status" value="1"/>
</dbReference>
<dbReference type="PANTHER" id="PTHR43280">
    <property type="entry name" value="ARAC-FAMILY TRANSCRIPTIONAL REGULATOR"/>
    <property type="match status" value="1"/>
</dbReference>
<dbReference type="EMBL" id="JBHSEP010000001">
    <property type="protein sequence ID" value="MFC4597236.1"/>
    <property type="molecule type" value="Genomic_DNA"/>
</dbReference>
<keyword evidence="3" id="KW-0804">Transcription</keyword>
<dbReference type="RefSeq" id="WP_378092131.1">
    <property type="nucleotide sequence ID" value="NZ_JBHSEP010000001.1"/>
</dbReference>
<proteinExistence type="predicted"/>
<dbReference type="InterPro" id="IPR018060">
    <property type="entry name" value="HTH_AraC"/>
</dbReference>
<dbReference type="SMART" id="SM00448">
    <property type="entry name" value="REC"/>
    <property type="match status" value="1"/>
</dbReference>
<dbReference type="PROSITE" id="PS01124">
    <property type="entry name" value="HTH_ARAC_FAMILY_2"/>
    <property type="match status" value="1"/>
</dbReference>
<name>A0ABV9F5M7_9BACL</name>
<evidence type="ECO:0000313" key="8">
    <source>
        <dbReference type="Proteomes" id="UP001596028"/>
    </source>
</evidence>